<comment type="similarity">
    <text evidence="1">Belongs to the type-I restriction system S methylase family.</text>
</comment>
<evidence type="ECO:0000259" key="5">
    <source>
        <dbReference type="Pfam" id="PF01420"/>
    </source>
</evidence>
<keyword evidence="2" id="KW-0680">Restriction system</keyword>
<organism evidence="6 7">
    <name type="scientific">Janibacter indicus</name>
    <dbReference type="NCBI Taxonomy" id="857417"/>
    <lineage>
        <taxon>Bacteria</taxon>
        <taxon>Bacillati</taxon>
        <taxon>Actinomycetota</taxon>
        <taxon>Actinomycetes</taxon>
        <taxon>Micrococcales</taxon>
        <taxon>Intrasporangiaceae</taxon>
        <taxon>Janibacter</taxon>
    </lineage>
</organism>
<evidence type="ECO:0000313" key="6">
    <source>
        <dbReference type="EMBL" id="APH01189.1"/>
    </source>
</evidence>
<evidence type="ECO:0000256" key="1">
    <source>
        <dbReference type="ARBA" id="ARBA00010923"/>
    </source>
</evidence>
<gene>
    <name evidence="6" type="ORF">ASJ30_06225</name>
</gene>
<dbReference type="AlphaFoldDB" id="A0A1L3MFU9"/>
<keyword evidence="3" id="KW-0238">DNA-binding</keyword>
<evidence type="ECO:0000256" key="2">
    <source>
        <dbReference type="ARBA" id="ARBA00022747"/>
    </source>
</evidence>
<dbReference type="InterPro" id="IPR000055">
    <property type="entry name" value="Restrct_endonuc_typeI_TRD"/>
</dbReference>
<dbReference type="InterPro" id="IPR051212">
    <property type="entry name" value="Type-I_RE_S_subunit"/>
</dbReference>
<dbReference type="Pfam" id="PF01420">
    <property type="entry name" value="Methylase_S"/>
    <property type="match status" value="1"/>
</dbReference>
<dbReference type="KEGG" id="jte:ASJ30_06225"/>
<dbReference type="Gene3D" id="3.90.220.20">
    <property type="entry name" value="DNA methylase specificity domains"/>
    <property type="match status" value="2"/>
</dbReference>
<evidence type="ECO:0000256" key="4">
    <source>
        <dbReference type="ARBA" id="ARBA00038652"/>
    </source>
</evidence>
<sequence length="432" mass="46953">MKKVPLRRLIASVENGAWGMDPEELSSEATALCIRAADFSFSDLRVDITRAPTRGFDSRTLGRLRLSVGDIVLEKSGGGDNLPVGRTVLFDHEITAVPTNFAARVRPTSGVDSRYLTYLLRHLYESGATARAIKQTTGIQNLDTDAWLTTEAPLPSEDEQLRIADFLDDRVARIDRIIAGRREQTFSAREAYESARRAVVLGTNSTCTLVTDLPWALEVGGDRVVRRLAQVAAMGTGHTPSRSNPDYWIDCTTPWLTTSDVHRFRRDEIDEVATTAICISELGLANSAAVLHPAGTVALSRTASAGFSIVMGTDMATSQDFVTWTCGSDLDPHFLLASLRVMRPFLLGYLATGSTHKTIYFPDLTDLRIPIPPLAAQRQSVVDVRALDADYRSGNAALNRQVGLLTEYKASLITAAVTGELDVTTAGSNIPG</sequence>
<dbReference type="PANTHER" id="PTHR43140">
    <property type="entry name" value="TYPE-1 RESTRICTION ENZYME ECOKI SPECIFICITY PROTEIN"/>
    <property type="match status" value="1"/>
</dbReference>
<protein>
    <recommendedName>
        <fullName evidence="5">Type I restriction modification DNA specificity domain-containing protein</fullName>
    </recommendedName>
</protein>
<dbReference type="SUPFAM" id="SSF116734">
    <property type="entry name" value="DNA methylase specificity domain"/>
    <property type="match status" value="2"/>
</dbReference>
<dbReference type="GO" id="GO:0009307">
    <property type="term" value="P:DNA restriction-modification system"/>
    <property type="evidence" value="ECO:0007669"/>
    <property type="project" value="UniProtKB-KW"/>
</dbReference>
<accession>A0A1L3MFU9</accession>
<dbReference type="PANTHER" id="PTHR43140:SF1">
    <property type="entry name" value="TYPE I RESTRICTION ENZYME ECOKI SPECIFICITY SUBUNIT"/>
    <property type="match status" value="1"/>
</dbReference>
<reference evidence="6 7" key="1">
    <citation type="submission" date="2015-11" db="EMBL/GenBank/DDBJ databases">
        <authorList>
            <person name="Zhang Y."/>
            <person name="Guo Z."/>
        </authorList>
    </citation>
    <scope>NUCLEOTIDE SEQUENCE [LARGE SCALE GENOMIC DNA]</scope>
    <source>
        <strain evidence="6 7">YFY001</strain>
    </source>
</reference>
<dbReference type="GO" id="GO:0003677">
    <property type="term" value="F:DNA binding"/>
    <property type="evidence" value="ECO:0007669"/>
    <property type="project" value="UniProtKB-KW"/>
</dbReference>
<dbReference type="REBASE" id="174180">
    <property type="entry name" value="S.JteJYFY1ORF6230P"/>
</dbReference>
<name>A0A1L3MFU9_9MICO</name>
<dbReference type="EMBL" id="CP013290">
    <property type="protein sequence ID" value="APH01189.1"/>
    <property type="molecule type" value="Genomic_DNA"/>
</dbReference>
<proteinExistence type="inferred from homology"/>
<comment type="subunit">
    <text evidence="4">The methyltransferase is composed of M and S polypeptides.</text>
</comment>
<evidence type="ECO:0000313" key="7">
    <source>
        <dbReference type="Proteomes" id="UP000182938"/>
    </source>
</evidence>
<feature type="domain" description="Type I restriction modification DNA specificity" evidence="5">
    <location>
        <begin position="224"/>
        <end position="381"/>
    </location>
</feature>
<dbReference type="InterPro" id="IPR044946">
    <property type="entry name" value="Restrct_endonuc_typeI_TRD_sf"/>
</dbReference>
<evidence type="ECO:0000256" key="3">
    <source>
        <dbReference type="ARBA" id="ARBA00023125"/>
    </source>
</evidence>
<dbReference type="Proteomes" id="UP000182938">
    <property type="component" value="Chromosome"/>
</dbReference>
<keyword evidence="7" id="KW-1185">Reference proteome</keyword>